<dbReference type="Proteomes" id="UP000825935">
    <property type="component" value="Chromosome 13"/>
</dbReference>
<accession>A0A8T2TIA2</accession>
<feature type="transmembrane region" description="Helical" evidence="1">
    <location>
        <begin position="296"/>
        <end position="313"/>
    </location>
</feature>
<keyword evidence="1" id="KW-0472">Membrane</keyword>
<evidence type="ECO:0000313" key="3">
    <source>
        <dbReference type="Proteomes" id="UP000825935"/>
    </source>
</evidence>
<keyword evidence="1" id="KW-0812">Transmembrane</keyword>
<dbReference type="OrthoDB" id="1938625at2759"/>
<proteinExistence type="predicted"/>
<dbReference type="EMBL" id="CM035418">
    <property type="protein sequence ID" value="KAH7422220.1"/>
    <property type="molecule type" value="Genomic_DNA"/>
</dbReference>
<gene>
    <name evidence="2" type="ORF">KP509_13G097500</name>
</gene>
<evidence type="ECO:0000256" key="1">
    <source>
        <dbReference type="SAM" id="Phobius"/>
    </source>
</evidence>
<keyword evidence="1" id="KW-1133">Transmembrane helix</keyword>
<evidence type="ECO:0008006" key="4">
    <source>
        <dbReference type="Google" id="ProtNLM"/>
    </source>
</evidence>
<sequence length="317" mass="37502">MYYLLLLDWKACHIKDFECLLKSFLWNKKHNRAMVLSAWDYVCQPKINGGLGILNLQSHTIARRAAFIMRVTSAHRPLWLQIFWKTIENGEVRFKGAWKLDAWNKFFSHALLHTSSPTLNFLLRSFKLAASYLKWNGKQRYIGNSFALLSPYWSFLSNPPIAHSLGAIARYLNNKGIDSIAKCYDSKWELLSFPIVRRVYLVGPLYRSAWVQLTFFLHKFQIPLSFDASDPWRDWLLAKHSRWWTRAVSTFYRSFSSPANIAIQSNSRWKLRKNSSWWCSRFHTIWDSSLPFRMRIFMWRVFVGHFTIGAFLFKHGL</sequence>
<evidence type="ECO:0000313" key="2">
    <source>
        <dbReference type="EMBL" id="KAH7422220.1"/>
    </source>
</evidence>
<dbReference type="AlphaFoldDB" id="A0A8T2TIA2"/>
<protein>
    <recommendedName>
        <fullName evidence="4">Reverse transcriptase zinc-binding domain-containing protein</fullName>
    </recommendedName>
</protein>
<comment type="caution">
    <text evidence="2">The sequence shown here is derived from an EMBL/GenBank/DDBJ whole genome shotgun (WGS) entry which is preliminary data.</text>
</comment>
<keyword evidence="3" id="KW-1185">Reference proteome</keyword>
<reference evidence="2" key="1">
    <citation type="submission" date="2021-08" db="EMBL/GenBank/DDBJ databases">
        <title>WGS assembly of Ceratopteris richardii.</title>
        <authorList>
            <person name="Marchant D.B."/>
            <person name="Chen G."/>
            <person name="Jenkins J."/>
            <person name="Shu S."/>
            <person name="Leebens-Mack J."/>
            <person name="Grimwood J."/>
            <person name="Schmutz J."/>
            <person name="Soltis P."/>
            <person name="Soltis D."/>
            <person name="Chen Z.-H."/>
        </authorList>
    </citation>
    <scope>NUCLEOTIDE SEQUENCE</scope>
    <source>
        <strain evidence="2">Whitten #5841</strain>
        <tissue evidence="2">Leaf</tissue>
    </source>
</reference>
<organism evidence="2 3">
    <name type="scientific">Ceratopteris richardii</name>
    <name type="common">Triangle waterfern</name>
    <dbReference type="NCBI Taxonomy" id="49495"/>
    <lineage>
        <taxon>Eukaryota</taxon>
        <taxon>Viridiplantae</taxon>
        <taxon>Streptophyta</taxon>
        <taxon>Embryophyta</taxon>
        <taxon>Tracheophyta</taxon>
        <taxon>Polypodiopsida</taxon>
        <taxon>Polypodiidae</taxon>
        <taxon>Polypodiales</taxon>
        <taxon>Pteridineae</taxon>
        <taxon>Pteridaceae</taxon>
        <taxon>Parkerioideae</taxon>
        <taxon>Ceratopteris</taxon>
    </lineage>
</organism>
<name>A0A8T2TIA2_CERRI</name>